<feature type="repeat" description="WD" evidence="1">
    <location>
        <begin position="61"/>
        <end position="95"/>
    </location>
</feature>
<dbReference type="RefSeq" id="WP_015955188.1">
    <property type="nucleotide sequence ID" value="NC_011729.1"/>
</dbReference>
<feature type="domain" description="Anaphase-promoting complex subunit 4-like WD40" evidence="2">
    <location>
        <begin position="36"/>
        <end position="117"/>
    </location>
</feature>
<proteinExistence type="predicted"/>
<feature type="repeat" description="WD" evidence="1">
    <location>
        <begin position="317"/>
        <end position="348"/>
    </location>
</feature>
<dbReference type="InterPro" id="IPR015943">
    <property type="entry name" value="WD40/YVTN_repeat-like_dom_sf"/>
</dbReference>
<dbReference type="STRING" id="65393.PCC7424_3190"/>
<reference evidence="4" key="1">
    <citation type="journal article" date="2011" name="MBio">
        <title>Novel metabolic attributes of the genus Cyanothece, comprising a group of unicellular nitrogen-fixing Cyanobacteria.</title>
        <authorList>
            <person name="Bandyopadhyay A."/>
            <person name="Elvitigala T."/>
            <person name="Welsh E."/>
            <person name="Stockel J."/>
            <person name="Liberton M."/>
            <person name="Min H."/>
            <person name="Sherman L.A."/>
            <person name="Pakrasi H.B."/>
        </authorList>
    </citation>
    <scope>NUCLEOTIDE SEQUENCE [LARGE SCALE GENOMIC DNA]</scope>
    <source>
        <strain evidence="4">PCC 7424</strain>
    </source>
</reference>
<sequence>MFGLRTTYKKLFVHQWSAQLKEYVTELVWSKEGYLAACSAAGEVILLKPNQKESVEILSPSTPLEQSIDCLEFSADGKYLAAGGQDGKLRIWQVKPELELIETLDTQNKWITCLHWHPKLNQVAFTLGRYVQIWDVITKEIVISLPFESSSVLDLAWHPQGDYLAIAGDREVKVWSCSAWNDDPEMLDLPAACLGVSWSPNGEYLAASSLDLSVFVWQWGNLSPWRMQGFGGKVRNLSWSTPTVGTAPLLAVSSVDGIVIWQKQAEDEQGWTPKGLRLHEGVIQGLKFQPKSLLLASVAEDGWLILWQKAKKPVQWLEGVSEGFSGLAWHPNGNYLAAAGQNGELLVWVASESGKGFG</sequence>
<dbReference type="Proteomes" id="UP000002384">
    <property type="component" value="Chromosome"/>
</dbReference>
<organism evidence="3 4">
    <name type="scientific">Gloeothece citriformis (strain PCC 7424)</name>
    <name type="common">Cyanothece sp. (strain PCC 7424)</name>
    <dbReference type="NCBI Taxonomy" id="65393"/>
    <lineage>
        <taxon>Bacteria</taxon>
        <taxon>Bacillati</taxon>
        <taxon>Cyanobacteriota</taxon>
        <taxon>Cyanophyceae</taxon>
        <taxon>Oscillatoriophycideae</taxon>
        <taxon>Chroococcales</taxon>
        <taxon>Aphanothecaceae</taxon>
        <taxon>Gloeothece</taxon>
        <taxon>Gloeothece citriformis</taxon>
    </lineage>
</organism>
<evidence type="ECO:0000313" key="3">
    <source>
        <dbReference type="EMBL" id="ACK71591.1"/>
    </source>
</evidence>
<accession>B7KCP0</accession>
<dbReference type="Pfam" id="PF12894">
    <property type="entry name" value="ANAPC4_WD40"/>
    <property type="match status" value="1"/>
</dbReference>
<evidence type="ECO:0000259" key="2">
    <source>
        <dbReference type="Pfam" id="PF12894"/>
    </source>
</evidence>
<gene>
    <name evidence="3" type="ordered locus">PCC7424_3190</name>
</gene>
<dbReference type="InterPro" id="IPR036322">
    <property type="entry name" value="WD40_repeat_dom_sf"/>
</dbReference>
<feature type="repeat" description="WD" evidence="1">
    <location>
        <begin position="196"/>
        <end position="218"/>
    </location>
</feature>
<evidence type="ECO:0000313" key="4">
    <source>
        <dbReference type="Proteomes" id="UP000002384"/>
    </source>
</evidence>
<dbReference type="EMBL" id="CP001291">
    <property type="protein sequence ID" value="ACK71591.1"/>
    <property type="molecule type" value="Genomic_DNA"/>
</dbReference>
<dbReference type="InterPro" id="IPR024977">
    <property type="entry name" value="Apc4-like_WD40_dom"/>
</dbReference>
<dbReference type="InterPro" id="IPR001680">
    <property type="entry name" value="WD40_rpt"/>
</dbReference>
<keyword evidence="4" id="KW-1185">Reference proteome</keyword>
<dbReference type="AlphaFoldDB" id="B7KCP0"/>
<dbReference type="PANTHER" id="PTHR19879">
    <property type="entry name" value="TRANSCRIPTION INITIATION FACTOR TFIID"/>
    <property type="match status" value="1"/>
</dbReference>
<dbReference type="PROSITE" id="PS50082">
    <property type="entry name" value="WD_REPEATS_2"/>
    <property type="match status" value="4"/>
</dbReference>
<dbReference type="eggNOG" id="COG2319">
    <property type="taxonomic scope" value="Bacteria"/>
</dbReference>
<dbReference type="SMART" id="SM00320">
    <property type="entry name" value="WD40"/>
    <property type="match status" value="8"/>
</dbReference>
<dbReference type="KEGG" id="cyc:PCC7424_3190"/>
<keyword evidence="1" id="KW-0853">WD repeat</keyword>
<protein>
    <submittedName>
        <fullName evidence="3">WD-40 repeat protein</fullName>
    </submittedName>
</protein>
<feature type="repeat" description="WD" evidence="1">
    <location>
        <begin position="276"/>
        <end position="308"/>
    </location>
</feature>
<dbReference type="HOGENOM" id="CLU_067065_0_0_3"/>
<dbReference type="OrthoDB" id="434800at2"/>
<dbReference type="SUPFAM" id="SSF50978">
    <property type="entry name" value="WD40 repeat-like"/>
    <property type="match status" value="1"/>
</dbReference>
<dbReference type="Pfam" id="PF00400">
    <property type="entry name" value="WD40"/>
    <property type="match status" value="3"/>
</dbReference>
<dbReference type="PANTHER" id="PTHR19879:SF9">
    <property type="entry name" value="TRANSCRIPTION INITIATION FACTOR TFIID SUBUNIT 5"/>
    <property type="match status" value="1"/>
</dbReference>
<name>B7KCP0_GLOC7</name>
<dbReference type="Gene3D" id="2.130.10.10">
    <property type="entry name" value="YVTN repeat-like/Quinoprotein amine dehydrogenase"/>
    <property type="match status" value="2"/>
</dbReference>
<dbReference type="PROSITE" id="PS50294">
    <property type="entry name" value="WD_REPEATS_REGION"/>
    <property type="match status" value="1"/>
</dbReference>
<evidence type="ECO:0000256" key="1">
    <source>
        <dbReference type="PROSITE-ProRule" id="PRU00221"/>
    </source>
</evidence>